<protein>
    <submittedName>
        <fullName evidence="2">Uncharacterized protein</fullName>
    </submittedName>
</protein>
<proteinExistence type="predicted"/>
<keyword evidence="3" id="KW-1185">Reference proteome</keyword>
<keyword evidence="1" id="KW-1133">Transmembrane helix</keyword>
<accession>A0ABS3AQL3</accession>
<dbReference type="Proteomes" id="UP000722121">
    <property type="component" value="Unassembled WGS sequence"/>
</dbReference>
<gene>
    <name evidence="2" type="ORF">JYU14_02960</name>
</gene>
<evidence type="ECO:0000313" key="3">
    <source>
        <dbReference type="Proteomes" id="UP000722121"/>
    </source>
</evidence>
<reference evidence="2 3" key="1">
    <citation type="submission" date="2021-02" db="EMBL/GenBank/DDBJ databases">
        <title>Activity-based single-cell genomes from oceanic crustal fluid captures similar information to metagenomic and metatranscriptomic surveys with orders of magnitude less sampling.</title>
        <authorList>
            <person name="D'Angelo T.S."/>
            <person name="Orcutt B.N."/>
        </authorList>
    </citation>
    <scope>NUCLEOTIDE SEQUENCE [LARGE SCALE GENOMIC DNA]</scope>
    <source>
        <strain evidence="2">AH-315-G07</strain>
    </source>
</reference>
<dbReference type="EMBL" id="JAFITR010000053">
    <property type="protein sequence ID" value="MBN4067022.1"/>
    <property type="molecule type" value="Genomic_DNA"/>
</dbReference>
<evidence type="ECO:0000256" key="1">
    <source>
        <dbReference type="SAM" id="Phobius"/>
    </source>
</evidence>
<organism evidence="2 3">
    <name type="scientific">Simkania negevensis</name>
    <dbReference type="NCBI Taxonomy" id="83561"/>
    <lineage>
        <taxon>Bacteria</taxon>
        <taxon>Pseudomonadati</taxon>
        <taxon>Chlamydiota</taxon>
        <taxon>Chlamydiia</taxon>
        <taxon>Parachlamydiales</taxon>
        <taxon>Simkaniaceae</taxon>
        <taxon>Simkania</taxon>
    </lineage>
</organism>
<evidence type="ECO:0000313" key="2">
    <source>
        <dbReference type="EMBL" id="MBN4067022.1"/>
    </source>
</evidence>
<comment type="caution">
    <text evidence="2">The sequence shown here is derived from an EMBL/GenBank/DDBJ whole genome shotgun (WGS) entry which is preliminary data.</text>
</comment>
<feature type="transmembrane region" description="Helical" evidence="1">
    <location>
        <begin position="23"/>
        <end position="43"/>
    </location>
</feature>
<sequence length="59" mass="6869">FFYKTAKLECPSGAKQNYTRRKIFIVFALLSHPTLSVGLLFIIDPLKIALSFPLKRHYR</sequence>
<name>A0ABS3AQL3_9BACT</name>
<keyword evidence="1" id="KW-0812">Transmembrane</keyword>
<feature type="non-terminal residue" evidence="2">
    <location>
        <position position="1"/>
    </location>
</feature>
<keyword evidence="1" id="KW-0472">Membrane</keyword>